<reference evidence="4" key="2">
    <citation type="submission" date="2025-09" db="UniProtKB">
        <authorList>
            <consortium name="Ensembl"/>
        </authorList>
    </citation>
    <scope>IDENTIFICATION</scope>
</reference>
<dbReference type="InterPro" id="IPR001611">
    <property type="entry name" value="Leu-rich_rpt"/>
</dbReference>
<dbReference type="GeneTree" id="ENSGT00940000158260"/>
<sequence length="348" mass="38695">MVRLTVDLIAKSSSHIRKKGDRSLPDYLRRLTHLNFSNRSIVDIEDLSVCRNLTVLYLYDNQISRISNLGFACRLTHLYLQNNCIGHMEDLCQLECLAKLYLGGNCIAVVEGLERLTKLKELHVENQRLAPGEKLLLDPRTLLCLADSLCVLNISQNAVDDVWDLGVLRGLTHLSATDNLLQRVQDLEEVFSQWPQLQRLDLIGNPVCQKPKYRDRLITACPRLEVLDGKEINDLSRQFLVNWKASKEASKEAGKRARDERALAAQAPHHPFLTHLDTALSRGAVLSCSLANSLPRREPLKGPGPHGLPRPLDPSHSSATRDHSLALALRASSSPGLCHGALGDSNAL</sequence>
<dbReference type="CDD" id="cd21340">
    <property type="entry name" value="PPP1R42"/>
    <property type="match status" value="1"/>
</dbReference>
<dbReference type="Proteomes" id="UP000694546">
    <property type="component" value="Chromosome 23"/>
</dbReference>
<keyword evidence="5" id="KW-1185">Reference proteome</keyword>
<name>A0A8C4ZQ74_GADMO</name>
<dbReference type="PANTHER" id="PTHR46652">
    <property type="entry name" value="LEUCINE-RICH REPEAT AND IQ DOMAIN-CONTAINING PROTEIN 1-RELATED"/>
    <property type="match status" value="1"/>
</dbReference>
<dbReference type="RefSeq" id="XP_030205648.1">
    <property type="nucleotide sequence ID" value="XM_030349788.1"/>
</dbReference>
<keyword evidence="1" id="KW-0433">Leucine-rich repeat</keyword>
<dbReference type="InterPro" id="IPR025875">
    <property type="entry name" value="Leu-rich_rpt_4"/>
</dbReference>
<dbReference type="PROSITE" id="PS51450">
    <property type="entry name" value="LRR"/>
    <property type="match status" value="3"/>
</dbReference>
<dbReference type="Gene3D" id="3.80.10.10">
    <property type="entry name" value="Ribonuclease Inhibitor"/>
    <property type="match status" value="2"/>
</dbReference>
<keyword evidence="2" id="KW-0677">Repeat</keyword>
<dbReference type="OMA" id="RRFLMNW"/>
<dbReference type="SMART" id="SM00365">
    <property type="entry name" value="LRR_SD22"/>
    <property type="match status" value="4"/>
</dbReference>
<dbReference type="Pfam" id="PF14580">
    <property type="entry name" value="LRR_9"/>
    <property type="match status" value="1"/>
</dbReference>
<dbReference type="Pfam" id="PF12799">
    <property type="entry name" value="LRR_4"/>
    <property type="match status" value="1"/>
</dbReference>
<protein>
    <submittedName>
        <fullName evidence="4">Protein phosphatase 1, regulatory subunit 42</fullName>
    </submittedName>
</protein>
<gene>
    <name evidence="4" type="primary">PPP1R42</name>
    <name evidence="4" type="synonym">ppp1r42</name>
</gene>
<evidence type="ECO:0000256" key="1">
    <source>
        <dbReference type="ARBA" id="ARBA00022614"/>
    </source>
</evidence>
<dbReference type="AlphaFoldDB" id="A0A8C4ZQ74"/>
<proteinExistence type="predicted"/>
<dbReference type="SUPFAM" id="SSF52058">
    <property type="entry name" value="L domain-like"/>
    <property type="match status" value="1"/>
</dbReference>
<evidence type="ECO:0000313" key="4">
    <source>
        <dbReference type="Ensembl" id="ENSGMOP00000018275.2"/>
    </source>
</evidence>
<dbReference type="InterPro" id="IPR032675">
    <property type="entry name" value="LRR_dom_sf"/>
</dbReference>
<dbReference type="InterPro" id="IPR050836">
    <property type="entry name" value="SDS22/Internalin_LRR"/>
</dbReference>
<evidence type="ECO:0000313" key="5">
    <source>
        <dbReference type="Proteomes" id="UP000694546"/>
    </source>
</evidence>
<feature type="region of interest" description="Disordered" evidence="3">
    <location>
        <begin position="294"/>
        <end position="321"/>
    </location>
</feature>
<evidence type="ECO:0000256" key="3">
    <source>
        <dbReference type="SAM" id="MobiDB-lite"/>
    </source>
</evidence>
<accession>A0A8C4ZQ74</accession>
<dbReference type="GeneID" id="115537732"/>
<dbReference type="Ensembl" id="ENSGMOT00000018723.2">
    <property type="protein sequence ID" value="ENSGMOP00000018275.2"/>
    <property type="gene ID" value="ENSGMOG00000017021.2"/>
</dbReference>
<reference evidence="4" key="1">
    <citation type="submission" date="2025-08" db="UniProtKB">
        <authorList>
            <consortium name="Ensembl"/>
        </authorList>
    </citation>
    <scope>IDENTIFICATION</scope>
</reference>
<evidence type="ECO:0000256" key="2">
    <source>
        <dbReference type="ARBA" id="ARBA00022737"/>
    </source>
</evidence>
<organism evidence="4 5">
    <name type="scientific">Gadus morhua</name>
    <name type="common">Atlantic cod</name>
    <dbReference type="NCBI Taxonomy" id="8049"/>
    <lineage>
        <taxon>Eukaryota</taxon>
        <taxon>Metazoa</taxon>
        <taxon>Chordata</taxon>
        <taxon>Craniata</taxon>
        <taxon>Vertebrata</taxon>
        <taxon>Euteleostomi</taxon>
        <taxon>Actinopterygii</taxon>
        <taxon>Neopterygii</taxon>
        <taxon>Teleostei</taxon>
        <taxon>Neoteleostei</taxon>
        <taxon>Acanthomorphata</taxon>
        <taxon>Zeiogadaria</taxon>
        <taxon>Gadariae</taxon>
        <taxon>Gadiformes</taxon>
        <taxon>Gadoidei</taxon>
        <taxon>Gadidae</taxon>
        <taxon>Gadus</taxon>
    </lineage>
</organism>
<dbReference type="PANTHER" id="PTHR46652:SF3">
    <property type="entry name" value="LEUCINE-RICH REPEAT-CONTAINING PROTEIN 9"/>
    <property type="match status" value="1"/>
</dbReference>